<dbReference type="AlphaFoldDB" id="A0A8X7N227"/>
<protein>
    <submittedName>
        <fullName evidence="1">Uncharacterized protein</fullName>
    </submittedName>
</protein>
<keyword evidence="2" id="KW-1185">Reference proteome</keyword>
<sequence>MDLNATAASATPAMGNASSVVLDATAEATSSVAPDIAKTTSVPSAPPAPLVTPTANAPRASAIQYPACASSNLSVRPVPPPPTVIQAPATRTASVSSSLSVLNARTTLVVRVDGAYTKACLAGLNKYSAAPLLFPTLATRTLTVVLVSAVISVPLDSESAKAAPPAVNVRANSTATATLPATTMFAPLRQAPPAAVTLLAPAASATVTAFAPR</sequence>
<gene>
    <name evidence="1" type="ORF">A4X09_0g7357</name>
</gene>
<name>A0A8X7N227_9BASI</name>
<proteinExistence type="predicted"/>
<organism evidence="1 2">
    <name type="scientific">Tilletia walkeri</name>
    <dbReference type="NCBI Taxonomy" id="117179"/>
    <lineage>
        <taxon>Eukaryota</taxon>
        <taxon>Fungi</taxon>
        <taxon>Dikarya</taxon>
        <taxon>Basidiomycota</taxon>
        <taxon>Ustilaginomycotina</taxon>
        <taxon>Exobasidiomycetes</taxon>
        <taxon>Tilletiales</taxon>
        <taxon>Tilletiaceae</taxon>
        <taxon>Tilletia</taxon>
    </lineage>
</organism>
<evidence type="ECO:0000313" key="1">
    <source>
        <dbReference type="EMBL" id="KAE8262924.1"/>
    </source>
</evidence>
<accession>A0A8X7N227</accession>
<dbReference type="EMBL" id="LWDG02000724">
    <property type="protein sequence ID" value="KAE8262924.1"/>
    <property type="molecule type" value="Genomic_DNA"/>
</dbReference>
<dbReference type="Proteomes" id="UP000078113">
    <property type="component" value="Unassembled WGS sequence"/>
</dbReference>
<evidence type="ECO:0000313" key="2">
    <source>
        <dbReference type="Proteomes" id="UP000078113"/>
    </source>
</evidence>
<reference evidence="1" key="2">
    <citation type="journal article" date="2019" name="IMA Fungus">
        <title>Genome sequencing and comparison of five Tilletia species to identify candidate genes for the detection of regulated species infecting wheat.</title>
        <authorList>
            <person name="Nguyen H.D.T."/>
            <person name="Sultana T."/>
            <person name="Kesanakurti P."/>
            <person name="Hambleton S."/>
        </authorList>
    </citation>
    <scope>NUCLEOTIDE SEQUENCE</scope>
    <source>
        <strain evidence="1">DAOMC 236422</strain>
    </source>
</reference>
<reference evidence="1" key="1">
    <citation type="submission" date="2016-04" db="EMBL/GenBank/DDBJ databases">
        <authorList>
            <person name="Nguyen H.D."/>
            <person name="Samba Siva P."/>
            <person name="Cullis J."/>
            <person name="Levesque C.A."/>
            <person name="Hambleton S."/>
        </authorList>
    </citation>
    <scope>NUCLEOTIDE SEQUENCE</scope>
    <source>
        <strain evidence="1">DAOMC 236422</strain>
    </source>
</reference>
<comment type="caution">
    <text evidence="1">The sequence shown here is derived from an EMBL/GenBank/DDBJ whole genome shotgun (WGS) entry which is preliminary data.</text>
</comment>